<dbReference type="InterPro" id="IPR018060">
    <property type="entry name" value="HTH_AraC"/>
</dbReference>
<keyword evidence="1" id="KW-0805">Transcription regulation</keyword>
<gene>
    <name evidence="5" type="ORF">H8B19_07075</name>
</gene>
<keyword evidence="3" id="KW-0804">Transcription</keyword>
<dbReference type="PROSITE" id="PS01124">
    <property type="entry name" value="HTH_ARAC_FAMILY_2"/>
    <property type="match status" value="1"/>
</dbReference>
<dbReference type="SMART" id="SM00342">
    <property type="entry name" value="HTH_ARAC"/>
    <property type="match status" value="1"/>
</dbReference>
<organism evidence="5 6">
    <name type="scientific">Neptunicella marina</name>
    <dbReference type="NCBI Taxonomy" id="2125989"/>
    <lineage>
        <taxon>Bacteria</taxon>
        <taxon>Pseudomonadati</taxon>
        <taxon>Pseudomonadota</taxon>
        <taxon>Gammaproteobacteria</taxon>
        <taxon>Alteromonadales</taxon>
        <taxon>Alteromonadaceae</taxon>
        <taxon>Neptunicella</taxon>
    </lineage>
</organism>
<evidence type="ECO:0000256" key="3">
    <source>
        <dbReference type="ARBA" id="ARBA00023163"/>
    </source>
</evidence>
<reference evidence="5" key="2">
    <citation type="submission" date="2020-08" db="EMBL/GenBank/DDBJ databases">
        <authorList>
            <person name="Lai Q."/>
        </authorList>
    </citation>
    <scope>NUCLEOTIDE SEQUENCE</scope>
    <source>
        <strain evidence="5">S27-2</strain>
    </source>
</reference>
<dbReference type="Pfam" id="PF12833">
    <property type="entry name" value="HTH_18"/>
    <property type="match status" value="1"/>
</dbReference>
<reference evidence="5" key="1">
    <citation type="journal article" date="2018" name="Int. J. Syst. Evol. Microbiol.">
        <title>Neptunicella marina gen. nov., sp. nov., isolated from surface seawater.</title>
        <authorList>
            <person name="Liu X."/>
            <person name="Lai Q."/>
            <person name="Du Y."/>
            <person name="Zhang X."/>
            <person name="Liu Z."/>
            <person name="Sun F."/>
            <person name="Shao Z."/>
        </authorList>
    </citation>
    <scope>NUCLEOTIDE SEQUENCE</scope>
    <source>
        <strain evidence="5">S27-2</strain>
    </source>
</reference>
<sequence length="281" mass="31456">MQGKEGAIASAVEGLFLARVCCSTGPIAAIQQPALSVIIQGSKQVCIGNESYSYDPFHYMLSTADLPVTARVTLASETEASLGIKLLLDSKEISLLLADENLPTVDKQQDIKGIQIHPLKQDLLDPLIRLIKLLETPEDIPILAPLIKREIYYRLIRAGLGKHLQQVVMQDGHVSRIARVLNIMHENYRQPLKVDDLAKSAHMSVSALHHHFKSFTAISPLQYHKNLRLQEARRLILSTDQGVAAIAREVGYESPSQFSREYRRLFDVPPAQEKQRWAKQA</sequence>
<proteinExistence type="predicted"/>
<evidence type="ECO:0000256" key="1">
    <source>
        <dbReference type="ARBA" id="ARBA00023015"/>
    </source>
</evidence>
<dbReference type="GO" id="GO:0043565">
    <property type="term" value="F:sequence-specific DNA binding"/>
    <property type="evidence" value="ECO:0007669"/>
    <property type="project" value="InterPro"/>
</dbReference>
<protein>
    <submittedName>
        <fullName evidence="5">AraC family transcriptional regulator</fullName>
    </submittedName>
</protein>
<dbReference type="Proteomes" id="UP000601768">
    <property type="component" value="Unassembled WGS sequence"/>
</dbReference>
<evidence type="ECO:0000256" key="2">
    <source>
        <dbReference type="ARBA" id="ARBA00023125"/>
    </source>
</evidence>
<dbReference type="AlphaFoldDB" id="A0A8J6IU24"/>
<dbReference type="InterPro" id="IPR009594">
    <property type="entry name" value="Tscrpt_reg_HTH_AraC_N"/>
</dbReference>
<name>A0A8J6IU24_9ALTE</name>
<dbReference type="Pfam" id="PF06719">
    <property type="entry name" value="AraC_N"/>
    <property type="match status" value="1"/>
</dbReference>
<accession>A0A8J6IU24</accession>
<keyword evidence="6" id="KW-1185">Reference proteome</keyword>
<evidence type="ECO:0000313" key="6">
    <source>
        <dbReference type="Proteomes" id="UP000601768"/>
    </source>
</evidence>
<evidence type="ECO:0000259" key="4">
    <source>
        <dbReference type="PROSITE" id="PS01124"/>
    </source>
</evidence>
<comment type="caution">
    <text evidence="5">The sequence shown here is derived from an EMBL/GenBank/DDBJ whole genome shotgun (WGS) entry which is preliminary data.</text>
</comment>
<dbReference type="SUPFAM" id="SSF46689">
    <property type="entry name" value="Homeodomain-like"/>
    <property type="match status" value="2"/>
</dbReference>
<evidence type="ECO:0000313" key="5">
    <source>
        <dbReference type="EMBL" id="MBC3765633.1"/>
    </source>
</evidence>
<dbReference type="PANTHER" id="PTHR43436:SF1">
    <property type="entry name" value="TRANSCRIPTIONAL REGULATORY PROTEIN"/>
    <property type="match status" value="1"/>
</dbReference>
<dbReference type="InterPro" id="IPR009057">
    <property type="entry name" value="Homeodomain-like_sf"/>
</dbReference>
<dbReference type="PROSITE" id="PS00041">
    <property type="entry name" value="HTH_ARAC_FAMILY_1"/>
    <property type="match status" value="1"/>
</dbReference>
<feature type="domain" description="HTH araC/xylS-type" evidence="4">
    <location>
        <begin position="178"/>
        <end position="276"/>
    </location>
</feature>
<keyword evidence="2" id="KW-0238">DNA-binding</keyword>
<dbReference type="EMBL" id="JACNEP010000004">
    <property type="protein sequence ID" value="MBC3765633.1"/>
    <property type="molecule type" value="Genomic_DNA"/>
</dbReference>
<dbReference type="RefSeq" id="WP_186506099.1">
    <property type="nucleotide sequence ID" value="NZ_JACNEP010000004.1"/>
</dbReference>
<dbReference type="Gene3D" id="1.10.10.60">
    <property type="entry name" value="Homeodomain-like"/>
    <property type="match status" value="2"/>
</dbReference>
<dbReference type="InterPro" id="IPR018062">
    <property type="entry name" value="HTH_AraC-typ_CS"/>
</dbReference>
<dbReference type="PANTHER" id="PTHR43436">
    <property type="entry name" value="ARAC-FAMILY TRANSCRIPTIONAL REGULATOR"/>
    <property type="match status" value="1"/>
</dbReference>
<dbReference type="GO" id="GO:0003700">
    <property type="term" value="F:DNA-binding transcription factor activity"/>
    <property type="evidence" value="ECO:0007669"/>
    <property type="project" value="InterPro"/>
</dbReference>